<dbReference type="Gene3D" id="2.70.98.10">
    <property type="match status" value="1"/>
</dbReference>
<dbReference type="SUPFAM" id="SSF48208">
    <property type="entry name" value="Six-hairpin glycosidases"/>
    <property type="match status" value="1"/>
</dbReference>
<dbReference type="Pfam" id="PF00723">
    <property type="entry name" value="Glyco_hydro_15"/>
    <property type="match status" value="1"/>
</dbReference>
<keyword evidence="5" id="KW-1185">Reference proteome</keyword>
<dbReference type="PANTHER" id="PTHR31616">
    <property type="entry name" value="TREHALASE"/>
    <property type="match status" value="1"/>
</dbReference>
<accession>A0A6M5YGI7</accession>
<evidence type="ECO:0000313" key="4">
    <source>
        <dbReference type="EMBL" id="QJW93159.1"/>
    </source>
</evidence>
<dbReference type="EMBL" id="CP053452">
    <property type="protein sequence ID" value="QJW93159.1"/>
    <property type="molecule type" value="Genomic_DNA"/>
</dbReference>
<dbReference type="InterPro" id="IPR015220">
    <property type="entry name" value="Glucodextranase_N"/>
</dbReference>
<dbReference type="GO" id="GO:0005975">
    <property type="term" value="P:carbohydrate metabolic process"/>
    <property type="evidence" value="ECO:0007669"/>
    <property type="project" value="InterPro"/>
</dbReference>
<dbReference type="InterPro" id="IPR011613">
    <property type="entry name" value="GH15-like"/>
</dbReference>
<name>A0A6M5YGI7_9BACT</name>
<protein>
    <submittedName>
        <fullName evidence="4">Inverting alpha-glucosidase</fullName>
    </submittedName>
</protein>
<feature type="region of interest" description="Disordered" evidence="1">
    <location>
        <begin position="1"/>
        <end position="35"/>
    </location>
</feature>
<dbReference type="SUPFAM" id="SSF74650">
    <property type="entry name" value="Galactose mutarotase-like"/>
    <property type="match status" value="1"/>
</dbReference>
<feature type="compositionally biased region" description="Basic and acidic residues" evidence="1">
    <location>
        <begin position="14"/>
        <end position="23"/>
    </location>
</feature>
<dbReference type="AlphaFoldDB" id="A0A6M5YGI7"/>
<dbReference type="GO" id="GO:0030246">
    <property type="term" value="F:carbohydrate binding"/>
    <property type="evidence" value="ECO:0007669"/>
    <property type="project" value="InterPro"/>
</dbReference>
<proteinExistence type="predicted"/>
<dbReference type="InterPro" id="IPR008928">
    <property type="entry name" value="6-hairpin_glycosidase_sf"/>
</dbReference>
<dbReference type="KEGG" id="ftj:FTUN_0664"/>
<evidence type="ECO:0000256" key="1">
    <source>
        <dbReference type="SAM" id="MobiDB-lite"/>
    </source>
</evidence>
<dbReference type="GO" id="GO:0004553">
    <property type="term" value="F:hydrolase activity, hydrolyzing O-glycosyl compounds"/>
    <property type="evidence" value="ECO:0007669"/>
    <property type="project" value="TreeGrafter"/>
</dbReference>
<organism evidence="4 5">
    <name type="scientific">Frigoriglobus tundricola</name>
    <dbReference type="NCBI Taxonomy" id="2774151"/>
    <lineage>
        <taxon>Bacteria</taxon>
        <taxon>Pseudomonadati</taxon>
        <taxon>Planctomycetota</taxon>
        <taxon>Planctomycetia</taxon>
        <taxon>Gemmatales</taxon>
        <taxon>Gemmataceae</taxon>
        <taxon>Frigoriglobus</taxon>
    </lineage>
</organism>
<evidence type="ECO:0000259" key="3">
    <source>
        <dbReference type="Pfam" id="PF09137"/>
    </source>
</evidence>
<dbReference type="Proteomes" id="UP000503447">
    <property type="component" value="Chromosome"/>
</dbReference>
<sequence>MDTRFRTRATQEANRGEPVKKLSEAPGAPGADPIWNSGAKVGVGTAVTAESPLWFTLGRGVVEEVYFPYADHPCVRDFGLAVADGHDFFSWEKDDTDSIAILPEPGVPAYGLVNECRRGHYQIQKGVFSHPDLPVVLQQTQFNPAEGRDLAVYAILNPHLGPQASAWLGEYKGTPMLFATGERGAVALAASVPWGTRSVGFVGRSDGWQDLARHKRMTWGYDRAEGGNVVLTGQIDHTRGEFLLVLAFGSDPDEAGQRANVALFDGFDAPLTRYTRAWTKWQAALLPLDGRTDRTATVYRASAAVLRTHEAKFPPGAAVASLTVPFGQGRTGTDTGGYHLVWPRDLVEAAGGLLAAGVADHVPATLAFLESTQEPDGHWAQNMWLNGGPYWNGVQLDETALAILLLDLARRAGAVDSGAAARFWPMVRRATGYLVRNGPATPEDRWEHDGGYSPFTLGAEIAALVVAADMATEHGEPALGEYLCETADLWNAAIEEWTYVTGTALAKRVGVEGYYVRLGSTGGRGGPPGTGSDPRDGADGRSVSPDALALVRFGLRAADDPRIVNTIKVIDAVLRVDLGYGPGWHRYPGDRYGEYPDGRPRDHNGGVGRAWPLFAGERGHYELAAGRRDAAERMLRLMEDSATETGLIPEQVWDESDIPEKGLFRGRPTTSACPLAWAHAEYIKLLRSLRDGAVFDRPRQTLQRYVKGEQKPRIGVWRFNKQCKHLPAGDTLRIELNDAALVRWTATGWRETNEVKTRDTGLGMFVADLPTGPISTGAEVVFTFHWTAADRWEGTDFRVAVSPHNG</sequence>
<dbReference type="Gene3D" id="1.50.10.10">
    <property type="match status" value="1"/>
</dbReference>
<evidence type="ECO:0000259" key="2">
    <source>
        <dbReference type="Pfam" id="PF00723"/>
    </source>
</evidence>
<feature type="region of interest" description="Disordered" evidence="1">
    <location>
        <begin position="520"/>
        <end position="541"/>
    </location>
</feature>
<feature type="compositionally biased region" description="Gly residues" evidence="1">
    <location>
        <begin position="520"/>
        <end position="529"/>
    </location>
</feature>
<reference evidence="5" key="1">
    <citation type="submission" date="2020-05" db="EMBL/GenBank/DDBJ databases">
        <title>Frigoriglobus tundricola gen. nov., sp. nov., a psychrotolerant cellulolytic planctomycete of the family Gemmataceae with two divergent copies of 16S rRNA gene.</title>
        <authorList>
            <person name="Kulichevskaya I.S."/>
            <person name="Ivanova A.A."/>
            <person name="Naumoff D.G."/>
            <person name="Beletsky A.V."/>
            <person name="Rijpstra W.I.C."/>
            <person name="Sinninghe Damste J.S."/>
            <person name="Mardanov A.V."/>
            <person name="Ravin N.V."/>
            <person name="Dedysh S.N."/>
        </authorList>
    </citation>
    <scope>NUCLEOTIDE SEQUENCE [LARGE SCALE GENOMIC DNA]</scope>
    <source>
        <strain evidence="5">PL17</strain>
    </source>
</reference>
<dbReference type="Pfam" id="PF09137">
    <property type="entry name" value="Glucodextran_N"/>
    <property type="match status" value="1"/>
</dbReference>
<dbReference type="InterPro" id="IPR014718">
    <property type="entry name" value="GH-type_carb-bd"/>
</dbReference>
<dbReference type="GO" id="GO:0016757">
    <property type="term" value="F:glycosyltransferase activity"/>
    <property type="evidence" value="ECO:0007669"/>
    <property type="project" value="UniProtKB-ARBA"/>
</dbReference>
<feature type="domain" description="Glucodextranase N-terminal" evidence="3">
    <location>
        <begin position="25"/>
        <end position="283"/>
    </location>
</feature>
<dbReference type="CDD" id="cd07430">
    <property type="entry name" value="GH15_N"/>
    <property type="match status" value="1"/>
</dbReference>
<gene>
    <name evidence="4" type="ORF">FTUN_0664</name>
</gene>
<dbReference type="InterPro" id="IPR012341">
    <property type="entry name" value="6hp_glycosidase-like_sf"/>
</dbReference>
<dbReference type="RefSeq" id="WP_171469416.1">
    <property type="nucleotide sequence ID" value="NZ_CP053452.2"/>
</dbReference>
<dbReference type="InterPro" id="IPR011013">
    <property type="entry name" value="Gal_mutarotase_sf_dom"/>
</dbReference>
<evidence type="ECO:0000313" key="5">
    <source>
        <dbReference type="Proteomes" id="UP000503447"/>
    </source>
</evidence>
<feature type="domain" description="GH15-like" evidence="2">
    <location>
        <begin position="314"/>
        <end position="685"/>
    </location>
</feature>
<dbReference type="PANTHER" id="PTHR31616:SF0">
    <property type="entry name" value="GLUCAN 1,4-ALPHA-GLUCOSIDASE"/>
    <property type="match status" value="1"/>
</dbReference>